<proteinExistence type="predicted"/>
<dbReference type="KEGG" id="mpad:KEF85_12895"/>
<dbReference type="Proteomes" id="UP000676649">
    <property type="component" value="Chromosome"/>
</dbReference>
<keyword evidence="2" id="KW-1185">Reference proteome</keyword>
<sequence>MNDIEYRQFNYRQMMQLKTHLARWLYKRLAYYYSNAGHTAPIRLSFARMRDESGMLDRVRTNDAIKELEAVFEVFKTIRVFNSVQRIKDISRLSILSTPASRINSLSQRVYNIASNCYI</sequence>
<protein>
    <submittedName>
        <fullName evidence="1">Uncharacterized protein</fullName>
    </submittedName>
</protein>
<dbReference type="AlphaFoldDB" id="A0A975R8P3"/>
<evidence type="ECO:0000313" key="1">
    <source>
        <dbReference type="EMBL" id="QWF70232.1"/>
    </source>
</evidence>
<accession>A0A975R8P3</accession>
<organism evidence="1 2">
    <name type="scientific">Methylomonas paludis</name>
    <dbReference type="NCBI Taxonomy" id="1173101"/>
    <lineage>
        <taxon>Bacteria</taxon>
        <taxon>Pseudomonadati</taxon>
        <taxon>Pseudomonadota</taxon>
        <taxon>Gammaproteobacteria</taxon>
        <taxon>Methylococcales</taxon>
        <taxon>Methylococcaceae</taxon>
        <taxon>Methylomonas</taxon>
    </lineage>
</organism>
<dbReference type="EMBL" id="CP073754">
    <property type="protein sequence ID" value="QWF70232.1"/>
    <property type="molecule type" value="Genomic_DNA"/>
</dbReference>
<evidence type="ECO:0000313" key="2">
    <source>
        <dbReference type="Proteomes" id="UP000676649"/>
    </source>
</evidence>
<gene>
    <name evidence="1" type="ORF">KEF85_12895</name>
</gene>
<reference evidence="1" key="1">
    <citation type="submission" date="2021-04" db="EMBL/GenBank/DDBJ databases">
        <title>Draft genome sequence data of methanotrophic Methylovulum sp. strain S1L and Methylomonas sp. strain S2AM isolated from boreal lake water columns.</title>
        <authorList>
            <person name="Rissanen A.J."/>
            <person name="Mangayil R."/>
            <person name="Svenning M.M."/>
            <person name="Khanongnuch R."/>
        </authorList>
    </citation>
    <scope>NUCLEOTIDE SEQUENCE</scope>
    <source>
        <strain evidence="1">S2AM</strain>
    </source>
</reference>
<name>A0A975R8P3_9GAMM</name>
<dbReference type="RefSeq" id="WP_215581190.1">
    <property type="nucleotide sequence ID" value="NZ_CP073754.1"/>
</dbReference>